<comment type="similarity">
    <text evidence="1 4 5">Belongs to the cullin family.</text>
</comment>
<dbReference type="PROSITE" id="PS50069">
    <property type="entry name" value="CULLIN_2"/>
    <property type="match status" value="1"/>
</dbReference>
<dbReference type="OrthoDB" id="27073at2759"/>
<feature type="region of interest" description="Disordered" evidence="6">
    <location>
        <begin position="1"/>
        <end position="28"/>
    </location>
</feature>
<evidence type="ECO:0000256" key="1">
    <source>
        <dbReference type="ARBA" id="ARBA00006019"/>
    </source>
</evidence>
<dbReference type="FunFam" id="1.20.1310.10:FF:000036">
    <property type="entry name" value="SCF ubiquitin ligase subunit CulC, putative"/>
    <property type="match status" value="1"/>
</dbReference>
<dbReference type="PANTHER" id="PTHR11932">
    <property type="entry name" value="CULLIN"/>
    <property type="match status" value="1"/>
</dbReference>
<sequence length="840" mass="96807">MISGRGGGGPRGGRIRPPRRAVRSQNTVNGESADIETCWDMLEQAFRDIHNKSCSSLSFEELYRCSYKIVNKKKGELLYSRVKSFEERWCSENVIPKIQALVSKNLTSIGEDKTRLSANERRQTGEKFLKGLHDTWEDHNTSMNMMADVLMYLDRGYSLSDATRVPIYQATIGLYRDHILRSRPDSNSIFIVLDIIVFVILDQIDMERDGDIIDRNLIRSCSRMLSSLYEDEAETESEKLYSNFFEPRFLEGSRTFYKKECERLLRESDASTWLRHTQRRLHEEVDRCQRMIELESLPKVLTVVEQELITSRLTDFLNMEGSGLTWMIDNDKIEDLNILYGLITRVDEKKSALRDCLQTRVIELGLEIEKVLQNTDFSTAQGEGEEAPEGDKPKTLNPAAQQTAAAIKWVDDVLRLKDKFDRLWTQCFEEDLIIQTALTKSFSEFVNRFNRCTEYVSLYIDDNLKRGIRGKTEVEVDAMIERSIVLIRYLLDRDQFQTYYQRHLARRLLHGKSESHDVERQMLSRMKEELGQQFTSKFEGMFRDLVTSSELTSNYREHIRNVTDGSKTIELGINVLTTNYWPPEVMGRTAQLGEESRVSCNYPPEVQRLQKSFEQFYLVDRNGRKLTWIGTTGSADMRCVFPAIPGKSGALAKERRYELNVPTFAMVVLLLFNDIPQGETLSFEEIQAKTSISTQDLMRTLTAIAVAPKSRVLLKDPLTKSVKAGDKFSFNAAFQSKTIRIKAPIINAVSRVEDAQERKATEDKTLQTRSHIVDAAIVRIMKSRKELGHSQLVTEVLEQLVGRFKPEVSLIKKRIEDLIVREYLERPEDEEGPASYRYVA</sequence>
<dbReference type="InterPro" id="IPR019559">
    <property type="entry name" value="Cullin_neddylation_domain"/>
</dbReference>
<evidence type="ECO:0000256" key="4">
    <source>
        <dbReference type="PROSITE-ProRule" id="PRU00330"/>
    </source>
</evidence>
<evidence type="ECO:0000256" key="2">
    <source>
        <dbReference type="ARBA" id="ARBA00022499"/>
    </source>
</evidence>
<dbReference type="Gene3D" id="3.30.230.130">
    <property type="entry name" value="Cullin, Chain C, Domain 2"/>
    <property type="match status" value="1"/>
</dbReference>
<dbReference type="Gene3D" id="1.10.10.10">
    <property type="entry name" value="Winged helix-like DNA-binding domain superfamily/Winged helix DNA-binding domain"/>
    <property type="match status" value="1"/>
</dbReference>
<evidence type="ECO:0000259" key="7">
    <source>
        <dbReference type="PROSITE" id="PS50069"/>
    </source>
</evidence>
<dbReference type="SMART" id="SM00884">
    <property type="entry name" value="Cullin_Nedd8"/>
    <property type="match status" value="1"/>
</dbReference>
<gene>
    <name evidence="8" type="ORF">B0I35DRAFT_418466</name>
</gene>
<dbReference type="Pfam" id="PF10557">
    <property type="entry name" value="Cullin_Nedd8"/>
    <property type="match status" value="1"/>
</dbReference>
<dbReference type="SMART" id="SM00182">
    <property type="entry name" value="CULLIN"/>
    <property type="match status" value="1"/>
</dbReference>
<dbReference type="InterPro" id="IPR045093">
    <property type="entry name" value="Cullin"/>
</dbReference>
<dbReference type="FunFam" id="1.10.10.10:FF:000014">
    <property type="entry name" value="Cullin 1"/>
    <property type="match status" value="1"/>
</dbReference>
<dbReference type="GO" id="GO:0031625">
    <property type="term" value="F:ubiquitin protein ligase binding"/>
    <property type="evidence" value="ECO:0007669"/>
    <property type="project" value="InterPro"/>
</dbReference>
<dbReference type="InterPro" id="IPR059120">
    <property type="entry name" value="Cullin-like_AB"/>
</dbReference>
<evidence type="ECO:0000256" key="3">
    <source>
        <dbReference type="ARBA" id="ARBA00022843"/>
    </source>
</evidence>
<dbReference type="GO" id="GO:0006511">
    <property type="term" value="P:ubiquitin-dependent protein catabolic process"/>
    <property type="evidence" value="ECO:0007669"/>
    <property type="project" value="InterPro"/>
</dbReference>
<name>A0A8K0WWL9_9HYPO</name>
<keyword evidence="9" id="KW-1185">Reference proteome</keyword>
<dbReference type="Gene3D" id="1.20.1310.10">
    <property type="entry name" value="Cullin Repeats"/>
    <property type="match status" value="4"/>
</dbReference>
<accession>A0A8K0WWL9</accession>
<protein>
    <submittedName>
        <fullName evidence="8">Cullin</fullName>
    </submittedName>
</protein>
<proteinExistence type="inferred from homology"/>
<dbReference type="SUPFAM" id="SSF46785">
    <property type="entry name" value="Winged helix' DNA-binding domain"/>
    <property type="match status" value="1"/>
</dbReference>
<dbReference type="EMBL" id="JAGPNK010000001">
    <property type="protein sequence ID" value="KAH7328827.1"/>
    <property type="molecule type" value="Genomic_DNA"/>
</dbReference>
<feature type="compositionally biased region" description="Basic residues" evidence="6">
    <location>
        <begin position="13"/>
        <end position="22"/>
    </location>
</feature>
<dbReference type="SUPFAM" id="SSF75632">
    <property type="entry name" value="Cullin homology domain"/>
    <property type="match status" value="1"/>
</dbReference>
<feature type="compositionally biased region" description="Gly residues" evidence="6">
    <location>
        <begin position="1"/>
        <end position="12"/>
    </location>
</feature>
<reference evidence="8" key="1">
    <citation type="journal article" date="2021" name="Nat. Commun.">
        <title>Genetic determinants of endophytism in the Arabidopsis root mycobiome.</title>
        <authorList>
            <person name="Mesny F."/>
            <person name="Miyauchi S."/>
            <person name="Thiergart T."/>
            <person name="Pickel B."/>
            <person name="Atanasova L."/>
            <person name="Karlsson M."/>
            <person name="Huettel B."/>
            <person name="Barry K.W."/>
            <person name="Haridas S."/>
            <person name="Chen C."/>
            <person name="Bauer D."/>
            <person name="Andreopoulos W."/>
            <person name="Pangilinan J."/>
            <person name="LaButti K."/>
            <person name="Riley R."/>
            <person name="Lipzen A."/>
            <person name="Clum A."/>
            <person name="Drula E."/>
            <person name="Henrissat B."/>
            <person name="Kohler A."/>
            <person name="Grigoriev I.V."/>
            <person name="Martin F.M."/>
            <person name="Hacquard S."/>
        </authorList>
    </citation>
    <scope>NUCLEOTIDE SEQUENCE</scope>
    <source>
        <strain evidence="8">MPI-CAGE-CH-0235</strain>
    </source>
</reference>
<dbReference type="Pfam" id="PF26557">
    <property type="entry name" value="Cullin_AB"/>
    <property type="match status" value="1"/>
</dbReference>
<dbReference type="SUPFAM" id="SSF74788">
    <property type="entry name" value="Cullin repeat-like"/>
    <property type="match status" value="1"/>
</dbReference>
<dbReference type="InterPro" id="IPR036390">
    <property type="entry name" value="WH_DNA-bd_sf"/>
</dbReference>
<dbReference type="FunFam" id="3.30.230.130:FF:000011">
    <property type="entry name" value="SCF ubiquitin ligase subunit CulC, putative"/>
    <property type="match status" value="1"/>
</dbReference>
<dbReference type="FunFam" id="1.20.1310.10:FF:000002">
    <property type="entry name" value="cullin-3 isoform X1"/>
    <property type="match status" value="1"/>
</dbReference>
<evidence type="ECO:0000256" key="5">
    <source>
        <dbReference type="RuleBase" id="RU003829"/>
    </source>
</evidence>
<feature type="domain" description="Cullin family profile" evidence="7">
    <location>
        <begin position="451"/>
        <end position="705"/>
    </location>
</feature>
<dbReference type="InterPro" id="IPR001373">
    <property type="entry name" value="Cullin_N"/>
</dbReference>
<keyword evidence="3" id="KW-0832">Ubl conjugation</keyword>
<comment type="caution">
    <text evidence="8">The sequence shown here is derived from an EMBL/GenBank/DDBJ whole genome shotgun (WGS) entry which is preliminary data.</text>
</comment>
<evidence type="ECO:0000256" key="6">
    <source>
        <dbReference type="SAM" id="MobiDB-lite"/>
    </source>
</evidence>
<dbReference type="InterPro" id="IPR016158">
    <property type="entry name" value="Cullin_homology"/>
</dbReference>
<dbReference type="Pfam" id="PF00888">
    <property type="entry name" value="Cullin"/>
    <property type="match status" value="1"/>
</dbReference>
<dbReference type="InterPro" id="IPR036388">
    <property type="entry name" value="WH-like_DNA-bd_sf"/>
</dbReference>
<dbReference type="InterPro" id="IPR016159">
    <property type="entry name" value="Cullin_repeat-like_dom_sf"/>
</dbReference>
<dbReference type="Proteomes" id="UP000813444">
    <property type="component" value="Unassembled WGS sequence"/>
</dbReference>
<dbReference type="InterPro" id="IPR036317">
    <property type="entry name" value="Cullin_homology_sf"/>
</dbReference>
<dbReference type="FunFam" id="1.20.1310.10:FF:000061">
    <property type="entry name" value="Related to cullulin 3"/>
    <property type="match status" value="1"/>
</dbReference>
<evidence type="ECO:0000313" key="8">
    <source>
        <dbReference type="EMBL" id="KAH7328827.1"/>
    </source>
</evidence>
<organism evidence="8 9">
    <name type="scientific">Stachybotrys elegans</name>
    <dbReference type="NCBI Taxonomy" id="80388"/>
    <lineage>
        <taxon>Eukaryota</taxon>
        <taxon>Fungi</taxon>
        <taxon>Dikarya</taxon>
        <taxon>Ascomycota</taxon>
        <taxon>Pezizomycotina</taxon>
        <taxon>Sordariomycetes</taxon>
        <taxon>Hypocreomycetidae</taxon>
        <taxon>Hypocreales</taxon>
        <taxon>Stachybotryaceae</taxon>
        <taxon>Stachybotrys</taxon>
    </lineage>
</organism>
<keyword evidence="2" id="KW-1017">Isopeptide bond</keyword>
<dbReference type="FunFam" id="1.20.1310.10:FF:000001">
    <property type="entry name" value="Cullin 3"/>
    <property type="match status" value="1"/>
</dbReference>
<dbReference type="AlphaFoldDB" id="A0A8K0WWL9"/>
<evidence type="ECO:0000313" key="9">
    <source>
        <dbReference type="Proteomes" id="UP000813444"/>
    </source>
</evidence>